<proteinExistence type="inferred from homology"/>
<feature type="transmembrane region" description="Helical" evidence="7">
    <location>
        <begin position="282"/>
        <end position="307"/>
    </location>
</feature>
<sequence>MWISLFREFFADLGKQKLRSFLTIVAIAWGTLSVVLLLAFGRGLGNSLSEGLLGAGNQVIVIYGGQTSMNYEGLGIGRSIRFTEDDVDQINQAVPGIAFSSPQYGRWGARLQYGEEITNTFMEGVNPDFEIMRTMYPAGGGRFINERDVDEQRRVLFLGDEIATQLFKDEDPIGKQVKLDNMPFTVVGVMKPKMQTSMNNGPDANRAIIPYTTFRNVYGNRNVGSILVRPEDPSLQESIKTGVVSLLSSKYKFDPADEQAIPMWDFIEQEEMNQKVATGMEIFLFTVGFFTLMIAGVGVANIMFVVVKERTKEIGIKLAVGARKVHIIIQFIFESLFISFLGGSIGLAISSAIVFGVLALDMTTGAGEFLGKPQISEMAVIVTVGVLAIIGLLAGIFPALKASKVDPVESLRYE</sequence>
<dbReference type="Proteomes" id="UP000233398">
    <property type="component" value="Unassembled WGS sequence"/>
</dbReference>
<keyword evidence="5 7" id="KW-0472">Membrane</keyword>
<gene>
    <name evidence="10" type="ORF">CWD77_14250</name>
</gene>
<keyword evidence="11" id="KW-1185">Reference proteome</keyword>
<evidence type="ECO:0000313" key="11">
    <source>
        <dbReference type="Proteomes" id="UP000233398"/>
    </source>
</evidence>
<dbReference type="PANTHER" id="PTHR30572:SF4">
    <property type="entry name" value="ABC TRANSPORTER PERMEASE YTRF"/>
    <property type="match status" value="1"/>
</dbReference>
<feature type="transmembrane region" description="Helical" evidence="7">
    <location>
        <begin position="378"/>
        <end position="400"/>
    </location>
</feature>
<keyword evidence="4 7" id="KW-1133">Transmembrane helix</keyword>
<feature type="transmembrane region" description="Helical" evidence="7">
    <location>
        <begin position="328"/>
        <end position="358"/>
    </location>
</feature>
<keyword evidence="3 7" id="KW-0812">Transmembrane</keyword>
<protein>
    <submittedName>
        <fullName evidence="10">ABC transporter permease</fullName>
    </submittedName>
</protein>
<dbReference type="GO" id="GO:0022857">
    <property type="term" value="F:transmembrane transporter activity"/>
    <property type="evidence" value="ECO:0007669"/>
    <property type="project" value="TreeGrafter"/>
</dbReference>
<evidence type="ECO:0000313" key="10">
    <source>
        <dbReference type="EMBL" id="PKD42570.1"/>
    </source>
</evidence>
<evidence type="ECO:0000256" key="5">
    <source>
        <dbReference type="ARBA" id="ARBA00023136"/>
    </source>
</evidence>
<keyword evidence="2" id="KW-1003">Cell membrane</keyword>
<accession>A0A2N0VEI4</accession>
<name>A0A2N0VEI4_9BACT</name>
<dbReference type="OrthoDB" id="9770036at2"/>
<dbReference type="GO" id="GO:0005886">
    <property type="term" value="C:plasma membrane"/>
    <property type="evidence" value="ECO:0007669"/>
    <property type="project" value="UniProtKB-SubCell"/>
</dbReference>
<feature type="transmembrane region" description="Helical" evidence="7">
    <location>
        <begin position="21"/>
        <end position="40"/>
    </location>
</feature>
<dbReference type="InterPro" id="IPR025857">
    <property type="entry name" value="MacB_PCD"/>
</dbReference>
<dbReference type="PANTHER" id="PTHR30572">
    <property type="entry name" value="MEMBRANE COMPONENT OF TRANSPORTER-RELATED"/>
    <property type="match status" value="1"/>
</dbReference>
<organism evidence="10 11">
    <name type="scientific">Rhodohalobacter barkolensis</name>
    <dbReference type="NCBI Taxonomy" id="2053187"/>
    <lineage>
        <taxon>Bacteria</taxon>
        <taxon>Pseudomonadati</taxon>
        <taxon>Balneolota</taxon>
        <taxon>Balneolia</taxon>
        <taxon>Balneolales</taxon>
        <taxon>Balneolaceae</taxon>
        <taxon>Rhodohalobacter</taxon>
    </lineage>
</organism>
<evidence type="ECO:0000259" key="8">
    <source>
        <dbReference type="Pfam" id="PF02687"/>
    </source>
</evidence>
<evidence type="ECO:0000256" key="6">
    <source>
        <dbReference type="ARBA" id="ARBA00038076"/>
    </source>
</evidence>
<evidence type="ECO:0000256" key="2">
    <source>
        <dbReference type="ARBA" id="ARBA00022475"/>
    </source>
</evidence>
<evidence type="ECO:0000259" key="9">
    <source>
        <dbReference type="Pfam" id="PF12704"/>
    </source>
</evidence>
<evidence type="ECO:0000256" key="4">
    <source>
        <dbReference type="ARBA" id="ARBA00022989"/>
    </source>
</evidence>
<evidence type="ECO:0000256" key="7">
    <source>
        <dbReference type="SAM" id="Phobius"/>
    </source>
</evidence>
<reference evidence="10 11" key="1">
    <citation type="submission" date="2017-11" db="EMBL/GenBank/DDBJ databases">
        <title>Rhodohalobacter 15182 sp. nov., isolated from a salt lake.</title>
        <authorList>
            <person name="Han S."/>
        </authorList>
    </citation>
    <scope>NUCLEOTIDE SEQUENCE [LARGE SCALE GENOMIC DNA]</scope>
    <source>
        <strain evidence="10 11">15182</strain>
    </source>
</reference>
<dbReference type="EMBL" id="PISP01000006">
    <property type="protein sequence ID" value="PKD42570.1"/>
    <property type="molecule type" value="Genomic_DNA"/>
</dbReference>
<dbReference type="Pfam" id="PF12704">
    <property type="entry name" value="MacB_PCD"/>
    <property type="match status" value="1"/>
</dbReference>
<dbReference type="AlphaFoldDB" id="A0A2N0VEI4"/>
<dbReference type="RefSeq" id="WP_101074259.1">
    <property type="nucleotide sequence ID" value="NZ_PISP01000006.1"/>
</dbReference>
<dbReference type="InterPro" id="IPR050250">
    <property type="entry name" value="Macrolide_Exporter_MacB"/>
</dbReference>
<dbReference type="Pfam" id="PF02687">
    <property type="entry name" value="FtsX"/>
    <property type="match status" value="1"/>
</dbReference>
<comment type="similarity">
    <text evidence="6">Belongs to the ABC-4 integral membrane protein family.</text>
</comment>
<feature type="domain" description="ABC3 transporter permease C-terminal" evidence="8">
    <location>
        <begin position="286"/>
        <end position="407"/>
    </location>
</feature>
<comment type="caution">
    <text evidence="10">The sequence shown here is derived from an EMBL/GenBank/DDBJ whole genome shotgun (WGS) entry which is preliminary data.</text>
</comment>
<feature type="domain" description="MacB-like periplasmic core" evidence="9">
    <location>
        <begin position="20"/>
        <end position="240"/>
    </location>
</feature>
<evidence type="ECO:0000256" key="3">
    <source>
        <dbReference type="ARBA" id="ARBA00022692"/>
    </source>
</evidence>
<comment type="subcellular location">
    <subcellularLocation>
        <location evidence="1">Cell membrane</location>
        <topology evidence="1">Multi-pass membrane protein</topology>
    </subcellularLocation>
</comment>
<dbReference type="InterPro" id="IPR003838">
    <property type="entry name" value="ABC3_permease_C"/>
</dbReference>
<evidence type="ECO:0000256" key="1">
    <source>
        <dbReference type="ARBA" id="ARBA00004651"/>
    </source>
</evidence>